<dbReference type="InterPro" id="IPR017438">
    <property type="entry name" value="ATP-NAD_kinase_N"/>
</dbReference>
<evidence type="ECO:0000313" key="8">
    <source>
        <dbReference type="Proteomes" id="UP001596432"/>
    </source>
</evidence>
<dbReference type="GeneID" id="78819571"/>
<keyword evidence="4" id="KW-0067">ATP-binding</keyword>
<keyword evidence="2" id="KW-0547">Nucleotide-binding</keyword>
<keyword evidence="1 7" id="KW-0808">Transferase</keyword>
<dbReference type="PANTHER" id="PTHR12358:SF54">
    <property type="entry name" value="SPHINGOSINE KINASE RELATED PROTEIN"/>
    <property type="match status" value="1"/>
</dbReference>
<dbReference type="Gene3D" id="3.40.50.10330">
    <property type="entry name" value="Probable inorganic polyphosphate/atp-NAD kinase, domain 1"/>
    <property type="match status" value="1"/>
</dbReference>
<dbReference type="RefSeq" id="WP_274324913.1">
    <property type="nucleotide sequence ID" value="NZ_CP118158.1"/>
</dbReference>
<dbReference type="GO" id="GO:0016301">
    <property type="term" value="F:kinase activity"/>
    <property type="evidence" value="ECO:0007669"/>
    <property type="project" value="UniProtKB-KW"/>
</dbReference>
<dbReference type="PROSITE" id="PS50146">
    <property type="entry name" value="DAGK"/>
    <property type="match status" value="1"/>
</dbReference>
<organism evidence="7 8">
    <name type="scientific">Halosimplex aquaticum</name>
    <dbReference type="NCBI Taxonomy" id="3026162"/>
    <lineage>
        <taxon>Archaea</taxon>
        <taxon>Methanobacteriati</taxon>
        <taxon>Methanobacteriota</taxon>
        <taxon>Stenosarchaea group</taxon>
        <taxon>Halobacteria</taxon>
        <taxon>Halobacteriales</taxon>
        <taxon>Haloarculaceae</taxon>
        <taxon>Halosimplex</taxon>
    </lineage>
</organism>
<evidence type="ECO:0000259" key="6">
    <source>
        <dbReference type="PROSITE" id="PS50146"/>
    </source>
</evidence>
<dbReference type="InterPro" id="IPR016064">
    <property type="entry name" value="NAD/diacylglycerol_kinase_sf"/>
</dbReference>
<evidence type="ECO:0000256" key="1">
    <source>
        <dbReference type="ARBA" id="ARBA00022679"/>
    </source>
</evidence>
<gene>
    <name evidence="7" type="ORF">ACFQMA_05630</name>
</gene>
<dbReference type="SMART" id="SM00046">
    <property type="entry name" value="DAGKc"/>
    <property type="match status" value="1"/>
</dbReference>
<dbReference type="SUPFAM" id="SSF111331">
    <property type="entry name" value="NAD kinase/diacylglycerol kinase-like"/>
    <property type="match status" value="1"/>
</dbReference>
<dbReference type="InterPro" id="IPR005218">
    <property type="entry name" value="Diacylglycerol/lipid_kinase"/>
</dbReference>
<dbReference type="Pfam" id="PF00781">
    <property type="entry name" value="DAGK_cat"/>
    <property type="match status" value="1"/>
</dbReference>
<sequence length="301" mass="31950">MRRVMVRNPTGGDGTDVETARERASERGIDVRDSDEPGDAVALARAAAAEADQIIACGGDGTVNEVVRGVAAADALDDVELAVVPAGTGNNFAANLGIESVEHAFEVAETGERRRLDLGVADDALFVNSCLGGLIAEASEDTDDEAKARIGSLAYALQTLSDARQYEGPLLEIRAGASHDPLWSGTALVLLIGNGRRFLGGGRTQANLEDGRLEVVIVEQAPAIDYLAEGALQRLLKRDASHLTRLTTAELLVTTTDRPMAFSFDGEIVERQSIDASVREGAMRFRVGDAYEPEPAPWPPE</sequence>
<dbReference type="PANTHER" id="PTHR12358">
    <property type="entry name" value="SPHINGOSINE KINASE"/>
    <property type="match status" value="1"/>
</dbReference>
<dbReference type="NCBIfam" id="TIGR00147">
    <property type="entry name" value="YegS/Rv2252/BmrU family lipid kinase"/>
    <property type="match status" value="1"/>
</dbReference>
<keyword evidence="3 7" id="KW-0418">Kinase</keyword>
<protein>
    <submittedName>
        <fullName evidence="7">Diacylglycerol/lipid kinase family protein</fullName>
        <ecNumber evidence="7">2.7.1.-</ecNumber>
    </submittedName>
</protein>
<dbReference type="EC" id="2.7.1.-" evidence="7"/>
<evidence type="ECO:0000256" key="3">
    <source>
        <dbReference type="ARBA" id="ARBA00022777"/>
    </source>
</evidence>
<dbReference type="Pfam" id="PF19279">
    <property type="entry name" value="YegS_C"/>
    <property type="match status" value="1"/>
</dbReference>
<dbReference type="InterPro" id="IPR001206">
    <property type="entry name" value="Diacylglycerol_kinase_cat_dom"/>
</dbReference>
<accession>A0ABD5XVY6</accession>
<dbReference type="Proteomes" id="UP001596432">
    <property type="component" value="Unassembled WGS sequence"/>
</dbReference>
<evidence type="ECO:0000313" key="7">
    <source>
        <dbReference type="EMBL" id="MFC7139319.1"/>
    </source>
</evidence>
<dbReference type="InterPro" id="IPR050187">
    <property type="entry name" value="Lipid_Phosphate_FormReg"/>
</dbReference>
<dbReference type="InterPro" id="IPR045540">
    <property type="entry name" value="YegS/DAGK_C"/>
</dbReference>
<feature type="region of interest" description="Disordered" evidence="5">
    <location>
        <begin position="1"/>
        <end position="36"/>
    </location>
</feature>
<feature type="domain" description="DAGKc" evidence="6">
    <location>
        <begin position="1"/>
        <end position="125"/>
    </location>
</feature>
<evidence type="ECO:0000256" key="4">
    <source>
        <dbReference type="ARBA" id="ARBA00022840"/>
    </source>
</evidence>
<name>A0ABD5XVY6_9EURY</name>
<dbReference type="EMBL" id="JBHTAS010000001">
    <property type="protein sequence ID" value="MFC7139319.1"/>
    <property type="molecule type" value="Genomic_DNA"/>
</dbReference>
<dbReference type="Gene3D" id="2.60.200.40">
    <property type="match status" value="1"/>
</dbReference>
<dbReference type="AlphaFoldDB" id="A0ABD5XVY6"/>
<evidence type="ECO:0000256" key="2">
    <source>
        <dbReference type="ARBA" id="ARBA00022741"/>
    </source>
</evidence>
<evidence type="ECO:0000256" key="5">
    <source>
        <dbReference type="SAM" id="MobiDB-lite"/>
    </source>
</evidence>
<dbReference type="GO" id="GO:0005524">
    <property type="term" value="F:ATP binding"/>
    <property type="evidence" value="ECO:0007669"/>
    <property type="project" value="UniProtKB-KW"/>
</dbReference>
<proteinExistence type="predicted"/>
<feature type="compositionally biased region" description="Basic and acidic residues" evidence="5">
    <location>
        <begin position="18"/>
        <end position="35"/>
    </location>
</feature>
<reference evidence="7 8" key="1">
    <citation type="journal article" date="2019" name="Int. J. Syst. Evol. Microbiol.">
        <title>The Global Catalogue of Microorganisms (GCM) 10K type strain sequencing project: providing services to taxonomists for standard genome sequencing and annotation.</title>
        <authorList>
            <consortium name="The Broad Institute Genomics Platform"/>
            <consortium name="The Broad Institute Genome Sequencing Center for Infectious Disease"/>
            <person name="Wu L."/>
            <person name="Ma J."/>
        </authorList>
    </citation>
    <scope>NUCLEOTIDE SEQUENCE [LARGE SCALE GENOMIC DNA]</scope>
    <source>
        <strain evidence="7 8">XZYJT29</strain>
    </source>
</reference>
<keyword evidence="8" id="KW-1185">Reference proteome</keyword>
<comment type="caution">
    <text evidence="7">The sequence shown here is derived from an EMBL/GenBank/DDBJ whole genome shotgun (WGS) entry which is preliminary data.</text>
</comment>